<dbReference type="Proteomes" id="UP000623842">
    <property type="component" value="Unassembled WGS sequence"/>
</dbReference>
<feature type="transmembrane region" description="Helical" evidence="1">
    <location>
        <begin position="7"/>
        <end position="25"/>
    </location>
</feature>
<evidence type="ECO:0000313" key="2">
    <source>
        <dbReference type="EMBL" id="GHF95101.1"/>
    </source>
</evidence>
<proteinExistence type="predicted"/>
<comment type="caution">
    <text evidence="2">The sequence shown here is derived from an EMBL/GenBank/DDBJ whole genome shotgun (WGS) entry which is preliminary data.</text>
</comment>
<reference evidence="2" key="2">
    <citation type="submission" date="2020-09" db="EMBL/GenBank/DDBJ databases">
        <authorList>
            <person name="Sun Q."/>
            <person name="Kim S."/>
        </authorList>
    </citation>
    <scope>NUCLEOTIDE SEQUENCE</scope>
    <source>
        <strain evidence="2">KCTC 42731</strain>
    </source>
</reference>
<keyword evidence="1" id="KW-0472">Membrane</keyword>
<name>A0A919BJ73_9GAMM</name>
<evidence type="ECO:0000313" key="3">
    <source>
        <dbReference type="Proteomes" id="UP000623842"/>
    </source>
</evidence>
<dbReference type="EMBL" id="BNCK01000005">
    <property type="protein sequence ID" value="GHF95101.1"/>
    <property type="molecule type" value="Genomic_DNA"/>
</dbReference>
<organism evidence="2 3">
    <name type="scientific">Thalassotalea marina</name>
    <dbReference type="NCBI Taxonomy" id="1673741"/>
    <lineage>
        <taxon>Bacteria</taxon>
        <taxon>Pseudomonadati</taxon>
        <taxon>Pseudomonadota</taxon>
        <taxon>Gammaproteobacteria</taxon>
        <taxon>Alteromonadales</taxon>
        <taxon>Colwelliaceae</taxon>
        <taxon>Thalassotalea</taxon>
    </lineage>
</organism>
<keyword evidence="1" id="KW-1133">Transmembrane helix</keyword>
<dbReference type="RefSeq" id="WP_189770906.1">
    <property type="nucleotide sequence ID" value="NZ_BNCK01000005.1"/>
</dbReference>
<dbReference type="AlphaFoldDB" id="A0A919BJ73"/>
<protein>
    <submittedName>
        <fullName evidence="2">Uncharacterized protein</fullName>
    </submittedName>
</protein>
<gene>
    <name evidence="2" type="ORF">GCM10017161_24260</name>
</gene>
<keyword evidence="3" id="KW-1185">Reference proteome</keyword>
<evidence type="ECO:0000256" key="1">
    <source>
        <dbReference type="SAM" id="Phobius"/>
    </source>
</evidence>
<reference evidence="2" key="1">
    <citation type="journal article" date="2014" name="Int. J. Syst. Evol. Microbiol.">
        <title>Complete genome sequence of Corynebacterium casei LMG S-19264T (=DSM 44701T), isolated from a smear-ripened cheese.</title>
        <authorList>
            <consortium name="US DOE Joint Genome Institute (JGI-PGF)"/>
            <person name="Walter F."/>
            <person name="Albersmeier A."/>
            <person name="Kalinowski J."/>
            <person name="Ruckert C."/>
        </authorList>
    </citation>
    <scope>NUCLEOTIDE SEQUENCE</scope>
    <source>
        <strain evidence="2">KCTC 42731</strain>
    </source>
</reference>
<accession>A0A919BJ73</accession>
<sequence length="391" mass="44289">MDSKTKFLAGLIITCSFVYFCLYPLSKESTSLSTASVNESAENPNSLYQQNNVKSATSVPKPLFTESKSSTVTNKIDSLEKIPECTIDPDSFYGQQLQEELAQAKENIEANWQDIRAKNQVNPKQQVEYMLYGVKDSLSASDKLNIFEQYLTQQPNDVFALSAAIHYCGLVKNNTACDGTVTRAVEHQKNGYLYLALAASKLKQKDYQTADDLIMKAIKQPAYNNPYLSNSRNEDQFLASNTNLPANKRLMLLGNSRHTGDGLFEIHRSCVMPQKQHLSSESCYQVGQYLSHSGNIVIDKMFGLGILESYHQDFNLEMSADETKSSIDAYLSKSAEYSKLFNYVIADERLLPTFFSENYDHSEQARMRALTEQLLDYYQDPDYQPCQKFNQ</sequence>
<keyword evidence="1" id="KW-0812">Transmembrane</keyword>